<dbReference type="RefSeq" id="XP_008866185.1">
    <property type="nucleotide sequence ID" value="XM_008867963.1"/>
</dbReference>
<evidence type="ECO:0000313" key="4">
    <source>
        <dbReference type="Proteomes" id="UP000285060"/>
    </source>
</evidence>
<feature type="transmembrane region" description="Helical" evidence="1">
    <location>
        <begin position="48"/>
        <end position="69"/>
    </location>
</feature>
<gene>
    <name evidence="3" type="ORF">DYB32_006563</name>
    <name evidence="2" type="ORF">H310_03894</name>
</gene>
<feature type="transmembrane region" description="Helical" evidence="1">
    <location>
        <begin position="20"/>
        <end position="42"/>
    </location>
</feature>
<evidence type="ECO:0000256" key="1">
    <source>
        <dbReference type="SAM" id="Phobius"/>
    </source>
</evidence>
<dbReference type="EMBL" id="KI913957">
    <property type="protein sequence ID" value="ETW04747.1"/>
    <property type="molecule type" value="Genomic_DNA"/>
</dbReference>
<evidence type="ECO:0000313" key="2">
    <source>
        <dbReference type="EMBL" id="ETW04747.1"/>
    </source>
</evidence>
<keyword evidence="1" id="KW-0812">Transmembrane</keyword>
<protein>
    <recommendedName>
        <fullName evidence="5">MARVEL domain-containing protein</fullName>
    </recommendedName>
</protein>
<evidence type="ECO:0000313" key="3">
    <source>
        <dbReference type="EMBL" id="RHY27739.1"/>
    </source>
</evidence>
<evidence type="ECO:0008006" key="5">
    <source>
        <dbReference type="Google" id="ProtNLM"/>
    </source>
</evidence>
<feature type="transmembrane region" description="Helical" evidence="1">
    <location>
        <begin position="81"/>
        <end position="106"/>
    </location>
</feature>
<proteinExistence type="predicted"/>
<dbReference type="VEuPathDB" id="FungiDB:H310_03894"/>
<keyword evidence="1" id="KW-1133">Transmembrane helix</keyword>
<reference evidence="3 4" key="2">
    <citation type="submission" date="2018-08" db="EMBL/GenBank/DDBJ databases">
        <title>Aphanomyces genome sequencing and annotation.</title>
        <authorList>
            <person name="Minardi D."/>
            <person name="Oidtmann B."/>
            <person name="Van Der Giezen M."/>
            <person name="Studholme D.J."/>
        </authorList>
    </citation>
    <scope>NUCLEOTIDE SEQUENCE [LARGE SCALE GENOMIC DNA]</scope>
    <source>
        <strain evidence="3 4">NJM0002</strain>
    </source>
</reference>
<feature type="transmembrane region" description="Helical" evidence="1">
    <location>
        <begin position="112"/>
        <end position="136"/>
    </location>
</feature>
<sequence length="160" mass="17383">MVDVKDKVSEFFNHRNNLELVLRIVQWLVAVVSFLCSTAVTGLGAGDFAFLLTYTLWVYTVLYIVFVLRQEKLTLLPVHKLIIDGGFALSLVAAGIALACSPLLRYCGGSCSAAYACVVFLFVGALIQGASVFVTYTQDYRTRDSDAEEFTSPPAAILGA</sequence>
<organism evidence="2">
    <name type="scientific">Aphanomyces invadans</name>
    <dbReference type="NCBI Taxonomy" id="157072"/>
    <lineage>
        <taxon>Eukaryota</taxon>
        <taxon>Sar</taxon>
        <taxon>Stramenopiles</taxon>
        <taxon>Oomycota</taxon>
        <taxon>Saprolegniomycetes</taxon>
        <taxon>Saprolegniales</taxon>
        <taxon>Verrucalvaceae</taxon>
        <taxon>Aphanomyces</taxon>
    </lineage>
</organism>
<dbReference type="OrthoDB" id="66619at2759"/>
<name>A0A024UFT3_9STRA</name>
<dbReference type="GeneID" id="20080944"/>
<keyword evidence="1" id="KW-0472">Membrane</keyword>
<dbReference type="EMBL" id="QUSY01000712">
    <property type="protein sequence ID" value="RHY27739.1"/>
    <property type="molecule type" value="Genomic_DNA"/>
</dbReference>
<reference evidence="2" key="1">
    <citation type="submission" date="2013-12" db="EMBL/GenBank/DDBJ databases">
        <title>The Genome Sequence of Aphanomyces invadans NJM9701.</title>
        <authorList>
            <consortium name="The Broad Institute Genomics Platform"/>
            <person name="Russ C."/>
            <person name="Tyler B."/>
            <person name="van West P."/>
            <person name="Dieguez-Uribeondo J."/>
            <person name="Young S.K."/>
            <person name="Zeng Q."/>
            <person name="Gargeya S."/>
            <person name="Fitzgerald M."/>
            <person name="Abouelleil A."/>
            <person name="Alvarado L."/>
            <person name="Chapman S.B."/>
            <person name="Gainer-Dewar J."/>
            <person name="Goldberg J."/>
            <person name="Griggs A."/>
            <person name="Gujja S."/>
            <person name="Hansen M."/>
            <person name="Howarth C."/>
            <person name="Imamovic A."/>
            <person name="Ireland A."/>
            <person name="Larimer J."/>
            <person name="McCowan C."/>
            <person name="Murphy C."/>
            <person name="Pearson M."/>
            <person name="Poon T.W."/>
            <person name="Priest M."/>
            <person name="Roberts A."/>
            <person name="Saif S."/>
            <person name="Shea T."/>
            <person name="Sykes S."/>
            <person name="Wortman J."/>
            <person name="Nusbaum C."/>
            <person name="Birren B."/>
        </authorList>
    </citation>
    <scope>NUCLEOTIDE SEQUENCE [LARGE SCALE GENOMIC DNA]</scope>
    <source>
        <strain evidence="2">NJM9701</strain>
    </source>
</reference>
<dbReference type="AlphaFoldDB" id="A0A024UFT3"/>
<accession>A0A024UFT3</accession>
<dbReference type="Proteomes" id="UP000285060">
    <property type="component" value="Unassembled WGS sequence"/>
</dbReference>
<keyword evidence="4" id="KW-1185">Reference proteome</keyword>